<dbReference type="CDD" id="cd14748">
    <property type="entry name" value="PBP2_UgpB"/>
    <property type="match status" value="1"/>
</dbReference>
<feature type="signal peptide" evidence="7">
    <location>
        <begin position="1"/>
        <end position="31"/>
    </location>
</feature>
<keyword evidence="4 7" id="KW-0732">Signal</keyword>
<name>A0A0W7WW31_9ACTN</name>
<comment type="similarity">
    <text evidence="2">Belongs to the bacterial solute-binding protein 1 family.</text>
</comment>
<dbReference type="GO" id="GO:0030313">
    <property type="term" value="C:cell envelope"/>
    <property type="evidence" value="ECO:0007669"/>
    <property type="project" value="UniProtKB-SubCell"/>
</dbReference>
<dbReference type="Pfam" id="PF01547">
    <property type="entry name" value="SBP_bac_1"/>
    <property type="match status" value="1"/>
</dbReference>
<dbReference type="Proteomes" id="UP000054804">
    <property type="component" value="Unassembled WGS sequence"/>
</dbReference>
<dbReference type="InterPro" id="IPR050490">
    <property type="entry name" value="Bact_solute-bd_prot1"/>
</dbReference>
<evidence type="ECO:0000256" key="5">
    <source>
        <dbReference type="ARBA" id="ARBA00049629"/>
    </source>
</evidence>
<proteinExistence type="inferred from homology"/>
<accession>A0A0W7WW31</accession>
<keyword evidence="3" id="KW-0813">Transport</keyword>
<dbReference type="PANTHER" id="PTHR43649">
    <property type="entry name" value="ARABINOSE-BINDING PROTEIN-RELATED"/>
    <property type="match status" value="1"/>
</dbReference>
<evidence type="ECO:0000256" key="1">
    <source>
        <dbReference type="ARBA" id="ARBA00004196"/>
    </source>
</evidence>
<comment type="function">
    <text evidence="5">Part of a binding-protein-dependent transport system for a sugar.</text>
</comment>
<dbReference type="AlphaFoldDB" id="A0A0W7WW31"/>
<dbReference type="PROSITE" id="PS51257">
    <property type="entry name" value="PROKAR_LIPOPROTEIN"/>
    <property type="match status" value="1"/>
</dbReference>
<reference evidence="8 9" key="1">
    <citation type="submission" date="2015-12" db="EMBL/GenBank/DDBJ databases">
        <title>Draft genome sequence of Streptomyces silvensis ATCC 53525, a producer of novel hormone antagonists.</title>
        <authorList>
            <person name="Johnston C.W."/>
            <person name="Li Y."/>
            <person name="Magarvey N.A."/>
        </authorList>
    </citation>
    <scope>NUCLEOTIDE SEQUENCE [LARGE SCALE GENOMIC DNA]</scope>
    <source>
        <strain evidence="8 9">ATCC 53525</strain>
    </source>
</reference>
<evidence type="ECO:0000256" key="6">
    <source>
        <dbReference type="ARBA" id="ARBA00049753"/>
    </source>
</evidence>
<dbReference type="Gene3D" id="3.40.190.10">
    <property type="entry name" value="Periplasmic binding protein-like II"/>
    <property type="match status" value="2"/>
</dbReference>
<dbReference type="EMBL" id="LOCL01000052">
    <property type="protein sequence ID" value="KUF14797.1"/>
    <property type="molecule type" value="Genomic_DNA"/>
</dbReference>
<dbReference type="STRING" id="1765722.AT728_35490"/>
<evidence type="ECO:0000313" key="9">
    <source>
        <dbReference type="Proteomes" id="UP000054804"/>
    </source>
</evidence>
<dbReference type="SUPFAM" id="SSF53850">
    <property type="entry name" value="Periplasmic binding protein-like II"/>
    <property type="match status" value="1"/>
</dbReference>
<evidence type="ECO:0000256" key="7">
    <source>
        <dbReference type="SAM" id="SignalP"/>
    </source>
</evidence>
<comment type="caution">
    <text evidence="8">The sequence shown here is derived from an EMBL/GenBank/DDBJ whole genome shotgun (WGS) entry which is preliminary data.</text>
</comment>
<dbReference type="RefSeq" id="WP_058851030.1">
    <property type="nucleotide sequence ID" value="NZ_LOCL01000052.1"/>
</dbReference>
<keyword evidence="9" id="KW-1185">Reference proteome</keyword>
<dbReference type="OrthoDB" id="9795467at2"/>
<dbReference type="PANTHER" id="PTHR43649:SF28">
    <property type="entry name" value="BINDING PROTEIN COMPONENT OF ABC SUGAR TRANSPORTER-RELATED"/>
    <property type="match status" value="1"/>
</dbReference>
<sequence length="450" mass="49834">MPRWRIRRTRVPAVPVVLAAAGLLLSGCANPSTGSADDDPTKPVTLKFWHGWAAPSEVEAINESIDRFEEQHPNIKVKATGNVTDETINQALRAGGGEAPDVVTSFTTNNVGQYCDSGMWVNLDPFMKKTGLDKKKTFPKTLLDYTSYKGTQCALPLLADAFGMYYNKDAFKEAGIARPPRTMSEFTAAVKKLTVRKGKDSYRRVGFMPNFRLYQNSPDRMFAQWSPQYFGADGKARLADEPGSYEFFKAAGELVRAQGGYDALEKFRTTFGDEMSSQNAFLTQKLAMHLDGEWRGLMLDEAKAKFDWGVAPLPVPDDRADTYGKGFITGTVAGIAHSSKHQNAAWELVRFLTADTDQVVEFANAIHNVPSTFEALKSPKLDADPRFRTFFKILENKYSQALPPSTNGGAYVVSLQDFSYGVEAGRVKDLRKGLKKLDDQIDADNLQAEN</sequence>
<protein>
    <recommendedName>
        <fullName evidence="6">Probable sugar-binding periplasmic protein</fullName>
    </recommendedName>
</protein>
<evidence type="ECO:0000256" key="4">
    <source>
        <dbReference type="ARBA" id="ARBA00022729"/>
    </source>
</evidence>
<evidence type="ECO:0000256" key="2">
    <source>
        <dbReference type="ARBA" id="ARBA00008520"/>
    </source>
</evidence>
<comment type="subcellular location">
    <subcellularLocation>
        <location evidence="1">Cell envelope</location>
    </subcellularLocation>
</comment>
<organism evidence="8 9">
    <name type="scientific">Streptomyces silvensis</name>
    <dbReference type="NCBI Taxonomy" id="1765722"/>
    <lineage>
        <taxon>Bacteria</taxon>
        <taxon>Bacillati</taxon>
        <taxon>Actinomycetota</taxon>
        <taxon>Actinomycetes</taxon>
        <taxon>Kitasatosporales</taxon>
        <taxon>Streptomycetaceae</taxon>
        <taxon>Streptomyces</taxon>
    </lineage>
</organism>
<evidence type="ECO:0000313" key="8">
    <source>
        <dbReference type="EMBL" id="KUF14797.1"/>
    </source>
</evidence>
<evidence type="ECO:0000256" key="3">
    <source>
        <dbReference type="ARBA" id="ARBA00022448"/>
    </source>
</evidence>
<dbReference type="InterPro" id="IPR006059">
    <property type="entry name" value="SBP"/>
</dbReference>
<gene>
    <name evidence="8" type="ORF">AT728_35490</name>
</gene>
<feature type="chain" id="PRO_5039538111" description="Probable sugar-binding periplasmic protein" evidence="7">
    <location>
        <begin position="32"/>
        <end position="450"/>
    </location>
</feature>